<feature type="domain" description="DJ-1/PfpI" evidence="2">
    <location>
        <begin position="94"/>
        <end position="212"/>
    </location>
</feature>
<dbReference type="OrthoDB" id="543156at2759"/>
<feature type="signal peptide" evidence="1">
    <location>
        <begin position="1"/>
        <end position="23"/>
    </location>
</feature>
<name>A0A2H4SC97_CORMI</name>
<keyword evidence="1" id="KW-0732">Signal</keyword>
<evidence type="ECO:0000259" key="2">
    <source>
        <dbReference type="Pfam" id="PF01965"/>
    </source>
</evidence>
<dbReference type="CDD" id="cd03139">
    <property type="entry name" value="GATase1_PfpI_2"/>
    <property type="match status" value="1"/>
</dbReference>
<feature type="chain" id="PRO_5014143913" evidence="1">
    <location>
        <begin position="24"/>
        <end position="261"/>
    </location>
</feature>
<dbReference type="Gene3D" id="3.40.50.880">
    <property type="match status" value="1"/>
</dbReference>
<dbReference type="Proteomes" id="UP000323067">
    <property type="component" value="Chromosome vi"/>
</dbReference>
<proteinExistence type="predicted"/>
<dbReference type="PANTHER" id="PTHR43130">
    <property type="entry name" value="ARAC-FAMILY TRANSCRIPTIONAL REGULATOR"/>
    <property type="match status" value="1"/>
</dbReference>
<evidence type="ECO:0000313" key="3">
    <source>
        <dbReference type="EMBL" id="ATY60707.1"/>
    </source>
</evidence>
<protein>
    <submittedName>
        <fullName evidence="3">ThiJ/PfpI</fullName>
    </submittedName>
</protein>
<organism evidence="3 4">
    <name type="scientific">Cordyceps militaris</name>
    <name type="common">Caterpillar fungus</name>
    <name type="synonym">Clavaria militaris</name>
    <dbReference type="NCBI Taxonomy" id="73501"/>
    <lineage>
        <taxon>Eukaryota</taxon>
        <taxon>Fungi</taxon>
        <taxon>Dikarya</taxon>
        <taxon>Ascomycota</taxon>
        <taxon>Pezizomycotina</taxon>
        <taxon>Sordariomycetes</taxon>
        <taxon>Hypocreomycetidae</taxon>
        <taxon>Hypocreales</taxon>
        <taxon>Cordycipitaceae</taxon>
        <taxon>Cordyceps</taxon>
    </lineage>
</organism>
<dbReference type="SUPFAM" id="SSF52317">
    <property type="entry name" value="Class I glutamine amidotransferase-like"/>
    <property type="match status" value="1"/>
</dbReference>
<dbReference type="InterPro" id="IPR002818">
    <property type="entry name" value="DJ-1/PfpI"/>
</dbReference>
<dbReference type="PANTHER" id="PTHR43130:SF15">
    <property type="entry name" value="THIJ_PFPI FAMILY PROTEIN (AFU_ORTHOLOGUE AFUA_5G14240)"/>
    <property type="match status" value="1"/>
</dbReference>
<dbReference type="EMBL" id="CP023323">
    <property type="protein sequence ID" value="ATY60707.1"/>
    <property type="molecule type" value="Genomic_DNA"/>
</dbReference>
<accession>A0A2H4SC97</accession>
<dbReference type="VEuPathDB" id="FungiDB:CCM_03608"/>
<dbReference type="AlphaFoldDB" id="A0A2H4SC97"/>
<dbReference type="InterPro" id="IPR029062">
    <property type="entry name" value="Class_I_gatase-like"/>
</dbReference>
<reference evidence="3 4" key="1">
    <citation type="journal article" date="2017" name="BMC Genomics">
        <title>Chromosome level assembly and secondary metabolite potential of the parasitic fungus Cordyceps militaris.</title>
        <authorList>
            <person name="Kramer G.J."/>
            <person name="Nodwell J.R."/>
        </authorList>
    </citation>
    <scope>NUCLEOTIDE SEQUENCE [LARGE SCALE GENOMIC DNA]</scope>
    <source>
        <strain evidence="3 4">ATCC 34164</strain>
    </source>
</reference>
<dbReference type="VEuPathDB" id="FungiDB:A9K55_005392"/>
<gene>
    <name evidence="3" type="ORF">A9K55_005392</name>
</gene>
<evidence type="ECO:0000256" key="1">
    <source>
        <dbReference type="SAM" id="SignalP"/>
    </source>
</evidence>
<sequence length="261" mass="28648">MHFSKYSLLAVAATALAAPSTSCKDLQRSNPPRNFGVVMYNSFDLLDISGSVEPLFLLSSQQRLNLSLIAETLEPVHMRPAPGESYTAGSHFQLSINPTHTFADPPPDIDVLFVPGGGGERFGDNSAAVDFVRRTYPKVRYLITVCTGAGVAAQAGVLDGKRATTNKWAWKDVVSNGNNVQWTSPARWVVDGNIWTASGVVSGIDVIFEFMETFYGEEIVRLIQNATEHKRTYDPCDDPFAAWNKVPPSGDCRLTPYLHHE</sequence>
<dbReference type="InterPro" id="IPR052158">
    <property type="entry name" value="INH-QAR"/>
</dbReference>
<evidence type="ECO:0000313" key="4">
    <source>
        <dbReference type="Proteomes" id="UP000323067"/>
    </source>
</evidence>
<dbReference type="Pfam" id="PF01965">
    <property type="entry name" value="DJ-1_PfpI"/>
    <property type="match status" value="1"/>
</dbReference>